<reference evidence="4" key="1">
    <citation type="submission" date="2025-08" db="UniProtKB">
        <authorList>
            <consortium name="RefSeq"/>
        </authorList>
    </citation>
    <scope>IDENTIFICATION</scope>
    <source>
        <tissue evidence="4">Whole insect</tissue>
    </source>
</reference>
<sequence>MNNFKWLFCFCTCVFKRHTSLFTFTTGVIQFHLSCRTQSLKIRDGNALSSNLLAHLSSAFDTESLVVNSTGDNLLLEFFSADSISLEEICGGGFIAQANQIGSSRFNVSVVPVAQNIGVIPVVILKLTAVHITAIFFLSGLLLATVMLGVQYIFRYRKYQVADGDDQDSISNLSDVAVPLGARVSSNATLFSEVISLSRLGPHLKLRGKHIRLRESADCETLKLEEKVTLAKQESLSIGSTTTLTQFEASTLPIDESEDTTINTSLTTSTLKRSSTIESDKDKSDEKTQKGEESMKQNMARRPSNISNITLTNVSLLTKIHSTSDPGCYSSGGTLVNKATIKSTSVKETKEKKNRERLMLGPTGSDFSISAQDIDLEMDYYDYNVVNAGAAPGSYLGMDPAFLVWIPPFDETGEIFPEYDGDNEYHEMDEVRNYADPGSNKESPEEDTALLPKHKQPEHKESFIPSAKHAGHSVDNKYISEIEPLVHKKIAETQLEDLSKILKVSPKLLREDMEKETEFEKFSSLENIDIKFVDDDEAGESCNTDMAYQDSNIISSN</sequence>
<dbReference type="InterPro" id="IPR038877">
    <property type="entry name" value="THSD1"/>
</dbReference>
<dbReference type="OrthoDB" id="446173at2759"/>
<keyword evidence="3" id="KW-0732">Signal</keyword>
<evidence type="ECO:0000256" key="2">
    <source>
        <dbReference type="SAM" id="Phobius"/>
    </source>
</evidence>
<dbReference type="InterPro" id="IPR035914">
    <property type="entry name" value="Sperma_CUB_dom_sf"/>
</dbReference>
<feature type="compositionally biased region" description="Low complexity" evidence="1">
    <location>
        <begin position="260"/>
        <end position="276"/>
    </location>
</feature>
<evidence type="ECO:0000313" key="4">
    <source>
        <dbReference type="RefSeq" id="XP_028142444.1"/>
    </source>
</evidence>
<evidence type="ECO:0000256" key="1">
    <source>
        <dbReference type="SAM" id="MobiDB-lite"/>
    </source>
</evidence>
<gene>
    <name evidence="4" type="primary">LOC114336298</name>
</gene>
<name>A0A6P7G0N3_DIAVI</name>
<feature type="region of interest" description="Disordered" evidence="1">
    <location>
        <begin position="433"/>
        <end position="458"/>
    </location>
</feature>
<accession>A0A6P7G0N3</accession>
<dbReference type="GO" id="GO:0071944">
    <property type="term" value="C:cell periphery"/>
    <property type="evidence" value="ECO:0007669"/>
    <property type="project" value="TreeGrafter"/>
</dbReference>
<feature type="chain" id="PRO_5027580978" evidence="3">
    <location>
        <begin position="22"/>
        <end position="557"/>
    </location>
</feature>
<keyword evidence="2" id="KW-1133">Transmembrane helix</keyword>
<dbReference type="PANTHER" id="PTHR16311:SF3">
    <property type="entry name" value="THROMBOSPONDIN TYPE-1 DOMAIN-CONTAINING PROTEIN 1"/>
    <property type="match status" value="1"/>
</dbReference>
<feature type="transmembrane region" description="Helical" evidence="2">
    <location>
        <begin position="129"/>
        <end position="150"/>
    </location>
</feature>
<protein>
    <submittedName>
        <fullName evidence="4">Uncharacterized protein LOC114336298</fullName>
    </submittedName>
</protein>
<evidence type="ECO:0000256" key="3">
    <source>
        <dbReference type="SAM" id="SignalP"/>
    </source>
</evidence>
<organism evidence="4">
    <name type="scientific">Diabrotica virgifera virgifera</name>
    <name type="common">western corn rootworm</name>
    <dbReference type="NCBI Taxonomy" id="50390"/>
    <lineage>
        <taxon>Eukaryota</taxon>
        <taxon>Metazoa</taxon>
        <taxon>Ecdysozoa</taxon>
        <taxon>Arthropoda</taxon>
        <taxon>Hexapoda</taxon>
        <taxon>Insecta</taxon>
        <taxon>Pterygota</taxon>
        <taxon>Neoptera</taxon>
        <taxon>Endopterygota</taxon>
        <taxon>Coleoptera</taxon>
        <taxon>Polyphaga</taxon>
        <taxon>Cucujiformia</taxon>
        <taxon>Chrysomeloidea</taxon>
        <taxon>Chrysomelidae</taxon>
        <taxon>Galerucinae</taxon>
        <taxon>Diabroticina</taxon>
        <taxon>Diabroticites</taxon>
        <taxon>Diabrotica</taxon>
    </lineage>
</organism>
<keyword evidence="2" id="KW-0472">Membrane</keyword>
<dbReference type="PANTHER" id="PTHR16311">
    <property type="entry name" value="THROMBOSPONDIN TYPE I DOMAIN-CONTAINING 1"/>
    <property type="match status" value="1"/>
</dbReference>
<dbReference type="RefSeq" id="XP_028142444.1">
    <property type="nucleotide sequence ID" value="XM_028286643.1"/>
</dbReference>
<dbReference type="SUPFAM" id="SSF49854">
    <property type="entry name" value="Spermadhesin, CUB domain"/>
    <property type="match status" value="1"/>
</dbReference>
<proteinExistence type="predicted"/>
<dbReference type="AlphaFoldDB" id="A0A6P7G0N3"/>
<feature type="region of interest" description="Disordered" evidence="1">
    <location>
        <begin position="255"/>
        <end position="301"/>
    </location>
</feature>
<keyword evidence="2" id="KW-0812">Transmembrane</keyword>
<dbReference type="InParanoid" id="A0A6P7G0N3"/>
<feature type="compositionally biased region" description="Basic and acidic residues" evidence="1">
    <location>
        <begin position="278"/>
        <end position="295"/>
    </location>
</feature>
<feature type="signal peptide" evidence="3">
    <location>
        <begin position="1"/>
        <end position="21"/>
    </location>
</feature>